<dbReference type="Pfam" id="PF01529">
    <property type="entry name" value="DHHC"/>
    <property type="match status" value="1"/>
</dbReference>
<dbReference type="OrthoDB" id="302728at2759"/>
<keyword evidence="16" id="KW-1185">Reference proteome</keyword>
<dbReference type="EnsemblFungi" id="PTTG_09807-t43_1">
    <property type="protein sequence ID" value="PTTG_09807-t43_1-p1"/>
    <property type="gene ID" value="PTTG_09807"/>
</dbReference>
<dbReference type="EMBL" id="ADAS02000001">
    <property type="protein sequence ID" value="OAW00146.1"/>
    <property type="molecule type" value="Genomic_DNA"/>
</dbReference>
<feature type="transmembrane region" description="Helical" evidence="11">
    <location>
        <begin position="17"/>
        <end position="34"/>
    </location>
</feature>
<feature type="transmembrane region" description="Helical" evidence="11">
    <location>
        <begin position="161"/>
        <end position="183"/>
    </location>
</feature>
<organism evidence="14">
    <name type="scientific">Puccinia triticina (isolate 1-1 / race 1 (BBBD))</name>
    <name type="common">Brown leaf rust fungus</name>
    <dbReference type="NCBI Taxonomy" id="630390"/>
    <lineage>
        <taxon>Eukaryota</taxon>
        <taxon>Fungi</taxon>
        <taxon>Dikarya</taxon>
        <taxon>Basidiomycota</taxon>
        <taxon>Pucciniomycotina</taxon>
        <taxon>Pucciniomycetes</taxon>
        <taxon>Pucciniales</taxon>
        <taxon>Pucciniaceae</taxon>
        <taxon>Puccinia</taxon>
    </lineage>
</organism>
<dbReference type="GO" id="GO:0006612">
    <property type="term" value="P:protein targeting to membrane"/>
    <property type="evidence" value="ECO:0007669"/>
    <property type="project" value="TreeGrafter"/>
</dbReference>
<evidence type="ECO:0000313" key="14">
    <source>
        <dbReference type="EMBL" id="OAW00146.1"/>
    </source>
</evidence>
<feature type="transmembrane region" description="Helical" evidence="11">
    <location>
        <begin position="268"/>
        <end position="292"/>
    </location>
</feature>
<reference evidence="15" key="4">
    <citation type="submission" date="2025-05" db="UniProtKB">
        <authorList>
            <consortium name="EnsemblFungi"/>
        </authorList>
    </citation>
    <scope>IDENTIFICATION</scope>
    <source>
        <strain evidence="15">isolate 1-1 / race 1 (BBBD)</strain>
    </source>
</reference>
<dbReference type="EC" id="2.3.1.225" evidence="11"/>
<comment type="domain">
    <text evidence="11">The DHHC domain is required for palmitoyltransferase activity.</text>
</comment>
<sequence length="401" mass="44664">MATSGGGYRLNKVLNRIVPSLMFLMIFLGSRLVLNHSIPHLLANSSGDGHRWIKLYRLVFISQLSLAVGWYLAIYFDLFGHHHSSANVTSSAIVQKIINKSIVYQCVDQIGSPLRCPICDDQIVPVRARHCLDCGICVPGFDHHCVWFAQCISITSTLKPFIQVLVLGATTIVAGAGPIYPIVVQHVKQVVRLTWSAQSSGDTLRRIWWDRWWGWAGGPVYRYMGGLCLGYLYYHEISPQDASPSTPAADDRPKTSPKGSSVLDEPSLSVLMIILAATMVLLVILAMLTIVFKNNILNGLSTIEIERARRSRRSPGDARLIKLWVPPSASAGQPTGKVVLVPPGLPIFDLRPSLNFQLIMGKRVWHWFVPWKTSGTPDGVEWPISDQWLGYLRSLDPYTEE</sequence>
<evidence type="ECO:0000313" key="16">
    <source>
        <dbReference type="Proteomes" id="UP000005240"/>
    </source>
</evidence>
<accession>A0A180H5C0</accession>
<dbReference type="GO" id="GO:0016020">
    <property type="term" value="C:membrane"/>
    <property type="evidence" value="ECO:0007669"/>
    <property type="project" value="UniProtKB-SubCell"/>
</dbReference>
<evidence type="ECO:0000256" key="6">
    <source>
        <dbReference type="ARBA" id="ARBA00023139"/>
    </source>
</evidence>
<evidence type="ECO:0000256" key="11">
    <source>
        <dbReference type="RuleBase" id="RU079119"/>
    </source>
</evidence>
<name>A0A180H5C0_PUCT1</name>
<evidence type="ECO:0000256" key="3">
    <source>
        <dbReference type="ARBA" id="ARBA00022692"/>
    </source>
</evidence>
<feature type="domain" description="Palmitoyltransferase DHHC" evidence="13">
    <location>
        <begin position="116"/>
        <end position="304"/>
    </location>
</feature>
<dbReference type="GO" id="GO:0019706">
    <property type="term" value="F:protein-cysteine S-palmitoyltransferase activity"/>
    <property type="evidence" value="ECO:0007669"/>
    <property type="project" value="UniProtKB-EC"/>
</dbReference>
<dbReference type="GO" id="GO:0005783">
    <property type="term" value="C:endoplasmic reticulum"/>
    <property type="evidence" value="ECO:0007669"/>
    <property type="project" value="TreeGrafter"/>
</dbReference>
<comment type="catalytic activity">
    <reaction evidence="10 11">
        <text>L-cysteinyl-[protein] + hexadecanoyl-CoA = S-hexadecanoyl-L-cysteinyl-[protein] + CoA</text>
        <dbReference type="Rhea" id="RHEA:36683"/>
        <dbReference type="Rhea" id="RHEA-COMP:10131"/>
        <dbReference type="Rhea" id="RHEA-COMP:11032"/>
        <dbReference type="ChEBI" id="CHEBI:29950"/>
        <dbReference type="ChEBI" id="CHEBI:57287"/>
        <dbReference type="ChEBI" id="CHEBI:57379"/>
        <dbReference type="ChEBI" id="CHEBI:74151"/>
        <dbReference type="EC" id="2.3.1.225"/>
    </reaction>
</comment>
<comment type="similarity">
    <text evidence="9">Belongs to the DHHC palmitoyltransferase family. PFA5 subfamily.</text>
</comment>
<feature type="region of interest" description="Disordered" evidence="12">
    <location>
        <begin position="243"/>
        <end position="262"/>
    </location>
</feature>
<evidence type="ECO:0000256" key="9">
    <source>
        <dbReference type="ARBA" id="ARBA00038298"/>
    </source>
</evidence>
<dbReference type="VEuPathDB" id="FungiDB:PTTG_09807"/>
<keyword evidence="4 11" id="KW-1133">Transmembrane helix</keyword>
<evidence type="ECO:0000256" key="7">
    <source>
        <dbReference type="ARBA" id="ARBA00023288"/>
    </source>
</evidence>
<evidence type="ECO:0000313" key="15">
    <source>
        <dbReference type="EnsemblFungi" id="PTTG_09807-t43_1-p1"/>
    </source>
</evidence>
<evidence type="ECO:0000259" key="13">
    <source>
        <dbReference type="Pfam" id="PF01529"/>
    </source>
</evidence>
<keyword evidence="2 11" id="KW-0808">Transferase</keyword>
<dbReference type="PROSITE" id="PS50216">
    <property type="entry name" value="DHHC"/>
    <property type="match status" value="1"/>
</dbReference>
<dbReference type="GO" id="GO:0005794">
    <property type="term" value="C:Golgi apparatus"/>
    <property type="evidence" value="ECO:0007669"/>
    <property type="project" value="TreeGrafter"/>
</dbReference>
<evidence type="ECO:0000256" key="4">
    <source>
        <dbReference type="ARBA" id="ARBA00022989"/>
    </source>
</evidence>
<gene>
    <name evidence="14" type="ORF">PTTG_09807</name>
</gene>
<evidence type="ECO:0000256" key="12">
    <source>
        <dbReference type="SAM" id="MobiDB-lite"/>
    </source>
</evidence>
<reference evidence="14" key="1">
    <citation type="submission" date="2009-11" db="EMBL/GenBank/DDBJ databases">
        <authorList>
            <consortium name="The Broad Institute Genome Sequencing Platform"/>
            <person name="Ward D."/>
            <person name="Feldgarden M."/>
            <person name="Earl A."/>
            <person name="Young S.K."/>
            <person name="Zeng Q."/>
            <person name="Koehrsen M."/>
            <person name="Alvarado L."/>
            <person name="Berlin A."/>
            <person name="Bochicchio J."/>
            <person name="Borenstein D."/>
            <person name="Chapman S.B."/>
            <person name="Chen Z."/>
            <person name="Engels R."/>
            <person name="Freedman E."/>
            <person name="Gellesch M."/>
            <person name="Goldberg J."/>
            <person name="Griggs A."/>
            <person name="Gujja S."/>
            <person name="Heilman E."/>
            <person name="Heiman D."/>
            <person name="Hepburn T."/>
            <person name="Howarth C."/>
            <person name="Jen D."/>
            <person name="Larson L."/>
            <person name="Lewis B."/>
            <person name="Mehta T."/>
            <person name="Park D."/>
            <person name="Pearson M."/>
            <person name="Roberts A."/>
            <person name="Saif S."/>
            <person name="Shea T."/>
            <person name="Shenoy N."/>
            <person name="Sisk P."/>
            <person name="Stolte C."/>
            <person name="Sykes S."/>
            <person name="Thomson T."/>
            <person name="Walk T."/>
            <person name="White J."/>
            <person name="Yandava C."/>
            <person name="Izard J."/>
            <person name="Baranova O.V."/>
            <person name="Blanton J.M."/>
            <person name="Tanner A.C."/>
            <person name="Dewhirst F.E."/>
            <person name="Haas B."/>
            <person name="Nusbaum C."/>
            <person name="Birren B."/>
        </authorList>
    </citation>
    <scope>NUCLEOTIDE SEQUENCE [LARGE SCALE GENOMIC DNA]</scope>
    <source>
        <strain evidence="14">1-1 BBBD Race 1</strain>
    </source>
</reference>
<keyword evidence="7" id="KW-0449">Lipoprotein</keyword>
<feature type="transmembrane region" description="Helical" evidence="11">
    <location>
        <begin position="55"/>
        <end position="76"/>
    </location>
</feature>
<proteinExistence type="inferred from homology"/>
<dbReference type="PANTHER" id="PTHR22883:SF23">
    <property type="entry name" value="PALMITOYLTRANSFERASE ZDHHC6"/>
    <property type="match status" value="1"/>
</dbReference>
<dbReference type="InterPro" id="IPR001594">
    <property type="entry name" value="Palmitoyltrfase_DHHC"/>
</dbReference>
<reference evidence="15 16" key="3">
    <citation type="journal article" date="2017" name="G3 (Bethesda)">
        <title>Comparative analysis highlights variable genome content of wheat rusts and divergence of the mating loci.</title>
        <authorList>
            <person name="Cuomo C.A."/>
            <person name="Bakkeren G."/>
            <person name="Khalil H.B."/>
            <person name="Panwar V."/>
            <person name="Joly D."/>
            <person name="Linning R."/>
            <person name="Sakthikumar S."/>
            <person name="Song X."/>
            <person name="Adiconis X."/>
            <person name="Fan L."/>
            <person name="Goldberg J.M."/>
            <person name="Levin J.Z."/>
            <person name="Young S."/>
            <person name="Zeng Q."/>
            <person name="Anikster Y."/>
            <person name="Bruce M."/>
            <person name="Wang M."/>
            <person name="Yin C."/>
            <person name="McCallum B."/>
            <person name="Szabo L.J."/>
            <person name="Hulbert S."/>
            <person name="Chen X."/>
            <person name="Fellers J.P."/>
        </authorList>
    </citation>
    <scope>NUCLEOTIDE SEQUENCE</scope>
    <source>
        <strain evidence="15">isolate 1-1 / race 1 (BBBD)</strain>
        <strain evidence="16">Isolate 1-1 / race 1 (BBBD)</strain>
    </source>
</reference>
<evidence type="ECO:0000256" key="5">
    <source>
        <dbReference type="ARBA" id="ARBA00023136"/>
    </source>
</evidence>
<keyword evidence="3 11" id="KW-0812">Transmembrane</keyword>
<dbReference type="PANTHER" id="PTHR22883">
    <property type="entry name" value="ZINC FINGER DHHC DOMAIN CONTAINING PROTEIN"/>
    <property type="match status" value="1"/>
</dbReference>
<protein>
    <recommendedName>
        <fullName evidence="11">Palmitoyltransferase</fullName>
        <ecNumber evidence="11">2.3.1.225</ecNumber>
    </recommendedName>
</protein>
<dbReference type="AlphaFoldDB" id="A0A180H5C0"/>
<feature type="transmembrane region" description="Helical" evidence="11">
    <location>
        <begin position="212"/>
        <end position="234"/>
    </location>
</feature>
<evidence type="ECO:0000256" key="1">
    <source>
        <dbReference type="ARBA" id="ARBA00004141"/>
    </source>
</evidence>
<dbReference type="InterPro" id="IPR039859">
    <property type="entry name" value="PFA4/ZDH16/20/ERF2-like"/>
</dbReference>
<evidence type="ECO:0000256" key="2">
    <source>
        <dbReference type="ARBA" id="ARBA00022679"/>
    </source>
</evidence>
<keyword evidence="8 11" id="KW-0012">Acyltransferase</keyword>
<dbReference type="Proteomes" id="UP000005240">
    <property type="component" value="Unassembled WGS sequence"/>
</dbReference>
<evidence type="ECO:0000256" key="8">
    <source>
        <dbReference type="ARBA" id="ARBA00023315"/>
    </source>
</evidence>
<reference evidence="14" key="2">
    <citation type="submission" date="2016-05" db="EMBL/GenBank/DDBJ databases">
        <title>Comparative analysis highlights variable genome content of wheat rusts and divergence of the mating loci.</title>
        <authorList>
            <person name="Cuomo C.A."/>
            <person name="Bakkeren G."/>
            <person name="Szabo L."/>
            <person name="Khalil H."/>
            <person name="Joly D."/>
            <person name="Goldberg J."/>
            <person name="Young S."/>
            <person name="Zeng Q."/>
            <person name="Fellers J."/>
        </authorList>
    </citation>
    <scope>NUCLEOTIDE SEQUENCE [LARGE SCALE GENOMIC DNA]</scope>
    <source>
        <strain evidence="14">1-1 BBBD Race 1</strain>
    </source>
</reference>
<keyword evidence="5 11" id="KW-0472">Membrane</keyword>
<evidence type="ECO:0000256" key="10">
    <source>
        <dbReference type="ARBA" id="ARBA00048048"/>
    </source>
</evidence>
<comment type="subcellular location">
    <subcellularLocation>
        <location evidence="1">Membrane</location>
        <topology evidence="1">Multi-pass membrane protein</topology>
    </subcellularLocation>
</comment>
<keyword evidence="6" id="KW-0564">Palmitate</keyword>